<proteinExistence type="predicted"/>
<keyword evidence="1" id="KW-1133">Transmembrane helix</keyword>
<keyword evidence="1" id="KW-0472">Membrane</keyword>
<dbReference type="PANTHER" id="PTHR37464:SF1">
    <property type="entry name" value="BLL2463 PROTEIN"/>
    <property type="match status" value="1"/>
</dbReference>
<feature type="domain" description="Aerotolerance regulator N-terminal" evidence="2">
    <location>
        <begin position="2"/>
        <end position="51"/>
    </location>
</feature>
<dbReference type="EMBL" id="BKCG01000002">
    <property type="protein sequence ID" value="GER59253.1"/>
    <property type="molecule type" value="Genomic_DNA"/>
</dbReference>
<evidence type="ECO:0000259" key="2">
    <source>
        <dbReference type="Pfam" id="PF07584"/>
    </source>
</evidence>
<comment type="caution">
    <text evidence="3">The sequence shown here is derived from an EMBL/GenBank/DDBJ whole genome shotgun (WGS) entry which is preliminary data.</text>
</comment>
<reference evidence="3 4" key="1">
    <citation type="submission" date="2019-08" db="EMBL/GenBank/DDBJ databases">
        <title>Draft genome sequence of Ulvibacter marinus type strain NBRC 109484.</title>
        <authorList>
            <person name="Kawano K."/>
            <person name="Ushijima N."/>
            <person name="Kihara M."/>
            <person name="Itoh H."/>
        </authorList>
    </citation>
    <scope>NUCLEOTIDE SEQUENCE [LARGE SCALE GENOMIC DNA]</scope>
    <source>
        <strain evidence="3 4">NBRC 109484</strain>
    </source>
</reference>
<evidence type="ECO:0000313" key="4">
    <source>
        <dbReference type="Proteomes" id="UP000326509"/>
    </source>
</evidence>
<evidence type="ECO:0000313" key="3">
    <source>
        <dbReference type="EMBL" id="GER59253.1"/>
    </source>
</evidence>
<dbReference type="Pfam" id="PF07584">
    <property type="entry name" value="BatA"/>
    <property type="match status" value="1"/>
</dbReference>
<keyword evidence="1" id="KW-0812">Transmembrane</keyword>
<organism evidence="3 4">
    <name type="scientific">Patiriisocius marinus</name>
    <dbReference type="NCBI Taxonomy" id="1397112"/>
    <lineage>
        <taxon>Bacteria</taxon>
        <taxon>Pseudomonadati</taxon>
        <taxon>Bacteroidota</taxon>
        <taxon>Flavobacteriia</taxon>
        <taxon>Flavobacteriales</taxon>
        <taxon>Flavobacteriaceae</taxon>
        <taxon>Patiriisocius</taxon>
    </lineage>
</organism>
<feature type="transmembrane region" description="Helical" evidence="1">
    <location>
        <begin position="592"/>
        <end position="611"/>
    </location>
</feature>
<accession>A0A5J4J0F8</accession>
<dbReference type="Proteomes" id="UP000326509">
    <property type="component" value="Unassembled WGS sequence"/>
</dbReference>
<name>A0A5J4J0F8_9FLAO</name>
<evidence type="ECO:0000256" key="1">
    <source>
        <dbReference type="SAM" id="Phobius"/>
    </source>
</evidence>
<gene>
    <name evidence="3" type="ORF">ULMA_13610</name>
</gene>
<keyword evidence="4" id="KW-1185">Reference proteome</keyword>
<dbReference type="PANTHER" id="PTHR37464">
    <property type="entry name" value="BLL2463 PROTEIN"/>
    <property type="match status" value="1"/>
</dbReference>
<dbReference type="InterPro" id="IPR011933">
    <property type="entry name" value="Double_TM_dom"/>
</dbReference>
<dbReference type="SUPFAM" id="SSF52317">
    <property type="entry name" value="Class I glutamine amidotransferase-like"/>
    <property type="match status" value="1"/>
</dbReference>
<dbReference type="NCBIfam" id="TIGR02226">
    <property type="entry name" value="two_anch"/>
    <property type="match status" value="1"/>
</dbReference>
<dbReference type="AlphaFoldDB" id="A0A5J4J0F8"/>
<sequence length="616" mass="69206">MRRFQKVAFTNVAFLKKVSVQTRKSSQIKKWLTLFMRLGAFAAIILAFAQPFSASKTALNTTKETVIYLDNSFSADAKGANGPLLERAKQDLYGQLINGEKISWFTNNTTRKNIAVKNAKEEILKTSLTSKQLTPNEVVLKAEKMFSENKNSDKRLIYISDFQQKEAFPSLGENFRIDAVQLKPISENNISIDSISATSKNGNNISVKVNVSSGKVIENTVAIAIYNGSELIAKTAMDFSENTSQQAIFDIDNTIGFNGKVQITDSGLNYDNTLFFSLNKPTQLKVLSVNNSSSNFLQRLFNSEEFSYTQQDNRNLDFSKISEQDCIILNELDNIPTPLTEALKSFVSNGGSLTIIPSANVDINSYNNLISPLGLGKITELNKQEKKITQIVFDHPIYNDVFETRVVNFQFPKVNTYYNSITRATPILKFEDGKPFIITSGNTYLVTAPINTANSNFTSSPLIVPTFYNIARQSLQLSKLYFNLNKTNKFAVPITISQDEILSIKDSISSYIPLQQAKSNKVLITTTDTPEIAGNYQITKNTIALENVSYNYPRDESVLTYLDASTWENVTTHTSINELFTSIEAENNISEFWKWFVILGLLFLVAEMLLLKFYKR</sequence>
<dbReference type="InterPro" id="IPR029062">
    <property type="entry name" value="Class_I_gatase-like"/>
</dbReference>
<dbReference type="InterPro" id="IPR024163">
    <property type="entry name" value="Aerotolerance_reg_N"/>
</dbReference>
<protein>
    <submittedName>
        <fullName evidence="3">Membrane protein</fullName>
    </submittedName>
</protein>